<keyword evidence="2" id="KW-1185">Reference proteome</keyword>
<accession>A0ABM0K118</accession>
<evidence type="ECO:0000313" key="2">
    <source>
        <dbReference type="Proteomes" id="UP000694888"/>
    </source>
</evidence>
<dbReference type="GeneID" id="101852116"/>
<dbReference type="Proteomes" id="UP000694888">
    <property type="component" value="Unplaced"/>
</dbReference>
<protein>
    <submittedName>
        <fullName evidence="3">Uncharacterized protein LOC101852116 isoform X1</fullName>
    </submittedName>
</protein>
<proteinExistence type="predicted"/>
<feature type="compositionally biased region" description="Low complexity" evidence="1">
    <location>
        <begin position="729"/>
        <end position="743"/>
    </location>
</feature>
<feature type="region of interest" description="Disordered" evidence="1">
    <location>
        <begin position="1"/>
        <end position="36"/>
    </location>
</feature>
<organism evidence="2 3">
    <name type="scientific">Aplysia californica</name>
    <name type="common">California sea hare</name>
    <dbReference type="NCBI Taxonomy" id="6500"/>
    <lineage>
        <taxon>Eukaryota</taxon>
        <taxon>Metazoa</taxon>
        <taxon>Spiralia</taxon>
        <taxon>Lophotrochozoa</taxon>
        <taxon>Mollusca</taxon>
        <taxon>Gastropoda</taxon>
        <taxon>Heterobranchia</taxon>
        <taxon>Euthyneura</taxon>
        <taxon>Tectipleura</taxon>
        <taxon>Aplysiida</taxon>
        <taxon>Aplysioidea</taxon>
        <taxon>Aplysiidae</taxon>
        <taxon>Aplysia</taxon>
    </lineage>
</organism>
<sequence length="791" mass="90133">MMEKKDTNVHSTEGSPEMPQDVKHSPSGHQGGSLPASEEYDPDFISFMVKLKLKTVCPLQMQMDADRIVFLKGKAQRQTDMHNALRDAEKKVLDCRDFLSSLTRDKVGTDTLRMEEDNVSTKFVVTMDEKTYDLHEYIREKYSAPAKTNVKGKDLRVQLEQESTEGLDETADSPDYWKQEDIERRKYDQPSEAAHSFLENARTSETEYYEFVYIPPEKLVYVEKFIPKLLRNNDAECKISDEGIELKSRSRKSVKIGYDLVQERMKEVEEECIPFYKPEKLSTDKGSKIWDEISNLYNCIIVPVATAQPVRQTKKQYVPVIHHFQLQRSALHLFILEGHIDNICLQRTIHVIPGKTDAIVRRSEEEKKIEISMTRDVAVSEMHHIMKDALSWASLNSSEIGLVVDDAPCPLHLIAEVFVSCCKAIKKSVNVYLVGPKREAVVRAFKFTCNEQDWKEVVNSAKKEELELECKDRQVPDYTRLGQRLNVSVHVDKENKINPHASSLLCVPVIFDEYLKPYIQAHCPRHRRKLESKVEAKVNENSDLLGLDFTFVTWEEDNYLLYYTPEWGLGAGQAIARAMYQCVKKAKKDSTVIIVPPGITLLDTFMYPPKFLAQQVFQSLDDMLQEQEIRDVDIHLRVQHSPYSEAFKAEMNKRKKTSSFLSWAKCKEMFQSIFFERKGREPEKTKDTELEMVIQLVGVKKDLPRAIQKLKELLKMPDPGRHGIGLGDTKTSSMTTGNTGGTSKIFPSVTGGGGRGGTSGRGASNLTVRGRATGHTPQATGGNVKRKHLKK</sequence>
<feature type="region of interest" description="Disordered" evidence="1">
    <location>
        <begin position="721"/>
        <end position="791"/>
    </location>
</feature>
<evidence type="ECO:0000313" key="3">
    <source>
        <dbReference type="RefSeq" id="XP_005106252.1"/>
    </source>
</evidence>
<feature type="compositionally biased region" description="Gly residues" evidence="1">
    <location>
        <begin position="750"/>
        <end position="760"/>
    </location>
</feature>
<name>A0ABM0K118_APLCA</name>
<gene>
    <name evidence="3" type="primary">LOC101852116</name>
</gene>
<dbReference type="RefSeq" id="XP_005106252.1">
    <property type="nucleotide sequence ID" value="XM_005106195.3"/>
</dbReference>
<evidence type="ECO:0000256" key="1">
    <source>
        <dbReference type="SAM" id="MobiDB-lite"/>
    </source>
</evidence>
<reference evidence="3" key="1">
    <citation type="submission" date="2025-08" db="UniProtKB">
        <authorList>
            <consortium name="RefSeq"/>
        </authorList>
    </citation>
    <scope>IDENTIFICATION</scope>
</reference>